<evidence type="ECO:0000256" key="4">
    <source>
        <dbReference type="ARBA" id="ARBA00023136"/>
    </source>
</evidence>
<evidence type="ECO:0000313" key="8">
    <source>
        <dbReference type="Proteomes" id="UP001240643"/>
    </source>
</evidence>
<feature type="transmembrane region" description="Helical" evidence="5">
    <location>
        <begin position="69"/>
        <end position="89"/>
    </location>
</feature>
<organism evidence="7 8">
    <name type="scientific">Mycoplasmoides fastidiosum</name>
    <dbReference type="NCBI Taxonomy" id="92758"/>
    <lineage>
        <taxon>Bacteria</taxon>
        <taxon>Bacillati</taxon>
        <taxon>Mycoplasmatota</taxon>
        <taxon>Mycoplasmoidales</taxon>
        <taxon>Mycoplasmoidaceae</taxon>
        <taxon>Mycoplasmoides</taxon>
    </lineage>
</organism>
<evidence type="ECO:0000256" key="3">
    <source>
        <dbReference type="ARBA" id="ARBA00022989"/>
    </source>
</evidence>
<keyword evidence="3 5" id="KW-1133">Transmembrane helix</keyword>
<keyword evidence="2 5" id="KW-0812">Transmembrane</keyword>
<dbReference type="InterPro" id="IPR007829">
    <property type="entry name" value="TM2"/>
</dbReference>
<feature type="transmembrane region" description="Helical" evidence="5">
    <location>
        <begin position="96"/>
        <end position="114"/>
    </location>
</feature>
<evidence type="ECO:0000259" key="6">
    <source>
        <dbReference type="Pfam" id="PF05154"/>
    </source>
</evidence>
<reference evidence="7" key="1">
    <citation type="submission" date="2023-07" db="EMBL/GenBank/DDBJ databases">
        <title>Genomic Encyclopedia of Type Strains, Phase IV (KMG-IV): sequencing the most valuable type-strain genomes for metagenomic binning, comparative biology and taxonomic classification.</title>
        <authorList>
            <person name="Goeker M."/>
        </authorList>
    </citation>
    <scope>NUCLEOTIDE SEQUENCE [LARGE SCALE GENOMIC DNA]</scope>
    <source>
        <strain evidence="7">DSM 21204</strain>
    </source>
</reference>
<comment type="caution">
    <text evidence="7">The sequence shown here is derived from an EMBL/GenBank/DDBJ whole genome shotgun (WGS) entry which is preliminary data.</text>
</comment>
<proteinExistence type="predicted"/>
<sequence>MNRIFLWIWLLFLNNLFIIFYMKKIKILLTEEEIKKDIELAQHLNSEGKIDSEMRFSGRWSEGTSNLNYYTNLLLAIFLGIFGIDRFYLRKYISGVTKVFFIIFCTPFFLWLILGTKLYESYPDVIVIFSLLFFLTAFLFYFLDIYFAIRNPRDADFKKLVR</sequence>
<dbReference type="Proteomes" id="UP001240643">
    <property type="component" value="Unassembled WGS sequence"/>
</dbReference>
<name>A0ABU0LYD5_9BACT</name>
<evidence type="ECO:0000256" key="5">
    <source>
        <dbReference type="SAM" id="Phobius"/>
    </source>
</evidence>
<dbReference type="Pfam" id="PF05154">
    <property type="entry name" value="TM2"/>
    <property type="match status" value="1"/>
</dbReference>
<evidence type="ECO:0000256" key="1">
    <source>
        <dbReference type="ARBA" id="ARBA00004141"/>
    </source>
</evidence>
<dbReference type="EMBL" id="JAUSWO010000001">
    <property type="protein sequence ID" value="MDQ0513724.1"/>
    <property type="molecule type" value="Genomic_DNA"/>
</dbReference>
<gene>
    <name evidence="7" type="ORF">J2Z62_000162</name>
</gene>
<comment type="subcellular location">
    <subcellularLocation>
        <location evidence="1">Membrane</location>
        <topology evidence="1">Multi-pass membrane protein</topology>
    </subcellularLocation>
</comment>
<keyword evidence="4 5" id="KW-0472">Membrane</keyword>
<evidence type="ECO:0000313" key="7">
    <source>
        <dbReference type="EMBL" id="MDQ0513724.1"/>
    </source>
</evidence>
<accession>A0ABU0LYD5</accession>
<keyword evidence="8" id="KW-1185">Reference proteome</keyword>
<feature type="transmembrane region" description="Helical" evidence="5">
    <location>
        <begin position="5"/>
        <end position="22"/>
    </location>
</feature>
<evidence type="ECO:0000256" key="2">
    <source>
        <dbReference type="ARBA" id="ARBA00022692"/>
    </source>
</evidence>
<feature type="domain" description="TM2" evidence="6">
    <location>
        <begin position="68"/>
        <end position="113"/>
    </location>
</feature>
<feature type="transmembrane region" description="Helical" evidence="5">
    <location>
        <begin position="126"/>
        <end position="149"/>
    </location>
</feature>
<protein>
    <submittedName>
        <fullName evidence="7">Membrane protein</fullName>
    </submittedName>
</protein>